<dbReference type="Proteomes" id="UP000288805">
    <property type="component" value="Unassembled WGS sequence"/>
</dbReference>
<dbReference type="GO" id="GO:0006508">
    <property type="term" value="P:proteolysis"/>
    <property type="evidence" value="ECO:0007669"/>
    <property type="project" value="UniProtKB-KW"/>
</dbReference>
<organism evidence="5 6">
    <name type="scientific">Vitis vinifera</name>
    <name type="common">Grape</name>
    <dbReference type="NCBI Taxonomy" id="29760"/>
    <lineage>
        <taxon>Eukaryota</taxon>
        <taxon>Viridiplantae</taxon>
        <taxon>Streptophyta</taxon>
        <taxon>Embryophyta</taxon>
        <taxon>Tracheophyta</taxon>
        <taxon>Spermatophyta</taxon>
        <taxon>Magnoliopsida</taxon>
        <taxon>eudicotyledons</taxon>
        <taxon>Gunneridae</taxon>
        <taxon>Pentapetalae</taxon>
        <taxon>rosids</taxon>
        <taxon>Vitales</taxon>
        <taxon>Vitaceae</taxon>
        <taxon>Viteae</taxon>
        <taxon>Vitis</taxon>
    </lineage>
</organism>
<protein>
    <recommendedName>
        <fullName evidence="4">Ubiquitin-like protease family profile domain-containing protein</fullName>
    </recommendedName>
</protein>
<evidence type="ECO:0000256" key="3">
    <source>
        <dbReference type="ARBA" id="ARBA00022801"/>
    </source>
</evidence>
<dbReference type="PROSITE" id="PS50600">
    <property type="entry name" value="ULP_PROTEASE"/>
    <property type="match status" value="1"/>
</dbReference>
<dbReference type="InterPro" id="IPR038765">
    <property type="entry name" value="Papain-like_cys_pep_sf"/>
</dbReference>
<reference evidence="5 6" key="1">
    <citation type="journal article" date="2018" name="PLoS Genet.">
        <title>Population sequencing reveals clonal diversity and ancestral inbreeding in the grapevine cultivar Chardonnay.</title>
        <authorList>
            <person name="Roach M.J."/>
            <person name="Johnson D.L."/>
            <person name="Bohlmann J."/>
            <person name="van Vuuren H.J."/>
            <person name="Jones S.J."/>
            <person name="Pretorius I.S."/>
            <person name="Schmidt S.A."/>
            <person name="Borneman A.R."/>
        </authorList>
    </citation>
    <scope>NUCLEOTIDE SEQUENCE [LARGE SCALE GENOMIC DNA]</scope>
    <source>
        <strain evidence="6">cv. Chardonnay</strain>
        <tissue evidence="5">Leaf</tissue>
    </source>
</reference>
<evidence type="ECO:0000313" key="6">
    <source>
        <dbReference type="Proteomes" id="UP000288805"/>
    </source>
</evidence>
<evidence type="ECO:0000256" key="2">
    <source>
        <dbReference type="ARBA" id="ARBA00022670"/>
    </source>
</evidence>
<keyword evidence="2" id="KW-0645">Protease</keyword>
<keyword evidence="3" id="KW-0378">Hydrolase</keyword>
<gene>
    <name evidence="5" type="ORF">CK203_026116</name>
</gene>
<evidence type="ECO:0000259" key="4">
    <source>
        <dbReference type="PROSITE" id="PS50600"/>
    </source>
</evidence>
<comment type="caution">
    <text evidence="5">The sequence shown here is derived from an EMBL/GenBank/DDBJ whole genome shotgun (WGS) entry which is preliminary data.</text>
</comment>
<name>A0A438IJ95_VITVI</name>
<dbReference type="InterPro" id="IPR003653">
    <property type="entry name" value="Peptidase_C48_C"/>
</dbReference>
<sequence>MQEMIICSQEKHLVRETVIGRFEPHLYPMDIPYGNVNEVFLPVLIKNHWTLYVYDLHNKIIQLLDSWPGRRKTTMIRIQKKLAKVVLFLAAHKKEVPDYDLRTFNFLTLDVPPQPNE</sequence>
<proteinExistence type="inferred from homology"/>
<dbReference type="GO" id="GO:0008234">
    <property type="term" value="F:cysteine-type peptidase activity"/>
    <property type="evidence" value="ECO:0007669"/>
    <property type="project" value="InterPro"/>
</dbReference>
<dbReference type="EMBL" id="QGNW01000105">
    <property type="protein sequence ID" value="RVW96783.1"/>
    <property type="molecule type" value="Genomic_DNA"/>
</dbReference>
<dbReference type="AlphaFoldDB" id="A0A438IJ95"/>
<comment type="similarity">
    <text evidence="1">Belongs to the peptidase C48 family.</text>
</comment>
<feature type="domain" description="Ubiquitin-like protease family profile" evidence="4">
    <location>
        <begin position="1"/>
        <end position="117"/>
    </location>
</feature>
<accession>A0A438IJ95</accession>
<evidence type="ECO:0000313" key="5">
    <source>
        <dbReference type="EMBL" id="RVW96783.1"/>
    </source>
</evidence>
<dbReference type="SUPFAM" id="SSF54001">
    <property type="entry name" value="Cysteine proteinases"/>
    <property type="match status" value="1"/>
</dbReference>
<evidence type="ECO:0000256" key="1">
    <source>
        <dbReference type="ARBA" id="ARBA00005234"/>
    </source>
</evidence>
<dbReference type="Gene3D" id="3.40.395.10">
    <property type="entry name" value="Adenoviral Proteinase, Chain A"/>
    <property type="match status" value="1"/>
</dbReference>